<dbReference type="SUPFAM" id="SSF52540">
    <property type="entry name" value="P-loop containing nucleoside triphosphate hydrolases"/>
    <property type="match status" value="1"/>
</dbReference>
<evidence type="ECO:0000259" key="8">
    <source>
        <dbReference type="PROSITE" id="PS51194"/>
    </source>
</evidence>
<feature type="region of interest" description="Disordered" evidence="6">
    <location>
        <begin position="433"/>
        <end position="461"/>
    </location>
</feature>
<dbReference type="PROSITE" id="PS00039">
    <property type="entry name" value="DEAD_ATP_HELICASE"/>
    <property type="match status" value="1"/>
</dbReference>
<evidence type="ECO:0000256" key="3">
    <source>
        <dbReference type="ARBA" id="ARBA00022806"/>
    </source>
</evidence>
<proteinExistence type="inferred from homology"/>
<feature type="domain" description="Helicase ATP-binding" evidence="7">
    <location>
        <begin position="51"/>
        <end position="222"/>
    </location>
</feature>
<keyword evidence="3 5" id="KW-0347">Helicase</keyword>
<dbReference type="InterPro" id="IPR050079">
    <property type="entry name" value="DEAD_box_RNA_helicase"/>
</dbReference>
<keyword evidence="10" id="KW-1185">Reference proteome</keyword>
<dbReference type="GO" id="GO:0003676">
    <property type="term" value="F:nucleic acid binding"/>
    <property type="evidence" value="ECO:0007669"/>
    <property type="project" value="InterPro"/>
</dbReference>
<evidence type="ECO:0000259" key="7">
    <source>
        <dbReference type="PROSITE" id="PS51192"/>
    </source>
</evidence>
<evidence type="ECO:0000313" key="9">
    <source>
        <dbReference type="EMBL" id="KAK8390198.1"/>
    </source>
</evidence>
<dbReference type="PROSITE" id="PS51192">
    <property type="entry name" value="HELICASE_ATP_BIND_1"/>
    <property type="match status" value="1"/>
</dbReference>
<dbReference type="InterPro" id="IPR000629">
    <property type="entry name" value="RNA-helicase_DEAD-box_CS"/>
</dbReference>
<protein>
    <recommendedName>
        <fullName evidence="11">RNA helicase</fullName>
    </recommendedName>
</protein>
<dbReference type="InterPro" id="IPR001650">
    <property type="entry name" value="Helicase_C-like"/>
</dbReference>
<dbReference type="GO" id="GO:0016787">
    <property type="term" value="F:hydrolase activity"/>
    <property type="evidence" value="ECO:0007669"/>
    <property type="project" value="UniProtKB-KW"/>
</dbReference>
<dbReference type="Pfam" id="PF00270">
    <property type="entry name" value="DEAD"/>
    <property type="match status" value="1"/>
</dbReference>
<dbReference type="InterPro" id="IPR014001">
    <property type="entry name" value="Helicase_ATP-bd"/>
</dbReference>
<dbReference type="Pfam" id="PF00271">
    <property type="entry name" value="Helicase_C"/>
    <property type="match status" value="1"/>
</dbReference>
<evidence type="ECO:0000256" key="4">
    <source>
        <dbReference type="ARBA" id="ARBA00022840"/>
    </source>
</evidence>
<dbReference type="PROSITE" id="PS51194">
    <property type="entry name" value="HELICASE_CTER"/>
    <property type="match status" value="1"/>
</dbReference>
<dbReference type="InterPro" id="IPR027417">
    <property type="entry name" value="P-loop_NTPase"/>
</dbReference>
<evidence type="ECO:0000256" key="6">
    <source>
        <dbReference type="SAM" id="MobiDB-lite"/>
    </source>
</evidence>
<dbReference type="Proteomes" id="UP001487740">
    <property type="component" value="Unassembled WGS sequence"/>
</dbReference>
<dbReference type="InterPro" id="IPR011545">
    <property type="entry name" value="DEAD/DEAH_box_helicase_dom"/>
</dbReference>
<sequence>MEHVAEEEAGKEGQAVLCSTYDDLPGLQPWVVAQLKQLKILQPTPIQQHCIPPALEGRDIIGAAKTGSGKTLAFVIPILQKLSVDPFGIHTLVLTPTRELAFQIGDQFRGVGGPVSLRLSVVVGGLDIVGQGRELSHAPHVVVATPGRLADLLQNSPDFTLKRIKFLVLDEADRLMDGRFDKQLHTIWAALPEKRQTLLFSATITDRLQRMRELATSQVFVWRAEEGGQATVKELEEQYALVNPVVKDATLVTIVLKHTEENPRDLILVFTDTCKRTQVLKMMLGALGIESLALHSMMGQKDRLASLARFKSSQVKILIATDLASRGLDIPLVGLVINHVVPNLPKTYIHRVGRTARAGRKGTALTLITPHEIKVLLAIEGETRRKMTEMKADEAGVARIMKQVNVTRRMQEIRLDQSDFDERRNINKRKRMILEGRDPDEEERKKKKRMKKTQQEAKKEREKVLEELMKEGEKKKKIKIKEVDVKGNKSSAIKGKKTEGMKKKKKGKKNIADNIN</sequence>
<evidence type="ECO:0000256" key="1">
    <source>
        <dbReference type="ARBA" id="ARBA00022741"/>
    </source>
</evidence>
<evidence type="ECO:0000256" key="5">
    <source>
        <dbReference type="RuleBase" id="RU000492"/>
    </source>
</evidence>
<evidence type="ECO:0000256" key="2">
    <source>
        <dbReference type="ARBA" id="ARBA00022801"/>
    </source>
</evidence>
<dbReference type="GO" id="GO:0003724">
    <property type="term" value="F:RNA helicase activity"/>
    <property type="evidence" value="ECO:0007669"/>
    <property type="project" value="TreeGrafter"/>
</dbReference>
<comment type="caution">
    <text evidence="9">The sequence shown here is derived from an EMBL/GenBank/DDBJ whole genome shotgun (WGS) entry which is preliminary data.</text>
</comment>
<dbReference type="EMBL" id="JARAKH010000026">
    <property type="protein sequence ID" value="KAK8390198.1"/>
    <property type="molecule type" value="Genomic_DNA"/>
</dbReference>
<reference evidence="9 10" key="1">
    <citation type="submission" date="2023-03" db="EMBL/GenBank/DDBJ databases">
        <title>High-quality genome of Scylla paramamosain provides insights in environmental adaptation.</title>
        <authorList>
            <person name="Zhang L."/>
        </authorList>
    </citation>
    <scope>NUCLEOTIDE SEQUENCE [LARGE SCALE GENOMIC DNA]</scope>
    <source>
        <strain evidence="9">LZ_2023a</strain>
        <tissue evidence="9">Muscle</tissue>
    </source>
</reference>
<comment type="similarity">
    <text evidence="5">Belongs to the DEAD box helicase family.</text>
</comment>
<feature type="region of interest" description="Disordered" evidence="6">
    <location>
        <begin position="485"/>
        <end position="516"/>
    </location>
</feature>
<keyword evidence="4 5" id="KW-0067">ATP-binding</keyword>
<evidence type="ECO:0000313" key="10">
    <source>
        <dbReference type="Proteomes" id="UP001487740"/>
    </source>
</evidence>
<name>A0AAW0TT46_SCYPA</name>
<dbReference type="Gene3D" id="3.40.50.300">
    <property type="entry name" value="P-loop containing nucleotide triphosphate hydrolases"/>
    <property type="match status" value="2"/>
</dbReference>
<dbReference type="PANTHER" id="PTHR47959">
    <property type="entry name" value="ATP-DEPENDENT RNA HELICASE RHLE-RELATED"/>
    <property type="match status" value="1"/>
</dbReference>
<evidence type="ECO:0008006" key="11">
    <source>
        <dbReference type="Google" id="ProtNLM"/>
    </source>
</evidence>
<dbReference type="SMART" id="SM00487">
    <property type="entry name" value="DEXDc"/>
    <property type="match status" value="1"/>
</dbReference>
<accession>A0AAW0TT46</accession>
<dbReference type="AlphaFoldDB" id="A0AAW0TT46"/>
<gene>
    <name evidence="9" type="ORF">O3P69_013046</name>
</gene>
<dbReference type="PANTHER" id="PTHR47959:SF24">
    <property type="entry name" value="ATP-DEPENDENT RNA HELICASE"/>
    <property type="match status" value="1"/>
</dbReference>
<dbReference type="CDD" id="cd18787">
    <property type="entry name" value="SF2_C_DEAD"/>
    <property type="match status" value="1"/>
</dbReference>
<keyword evidence="1 5" id="KW-0547">Nucleotide-binding</keyword>
<dbReference type="SMART" id="SM00490">
    <property type="entry name" value="HELICc"/>
    <property type="match status" value="1"/>
</dbReference>
<dbReference type="CDD" id="cd17955">
    <property type="entry name" value="DEADc_DDX49"/>
    <property type="match status" value="1"/>
</dbReference>
<dbReference type="GO" id="GO:0005829">
    <property type="term" value="C:cytosol"/>
    <property type="evidence" value="ECO:0007669"/>
    <property type="project" value="TreeGrafter"/>
</dbReference>
<keyword evidence="2 5" id="KW-0378">Hydrolase</keyword>
<feature type="domain" description="Helicase C-terminal" evidence="8">
    <location>
        <begin position="250"/>
        <end position="398"/>
    </location>
</feature>
<organism evidence="9 10">
    <name type="scientific">Scylla paramamosain</name>
    <name type="common">Mud crab</name>
    <dbReference type="NCBI Taxonomy" id="85552"/>
    <lineage>
        <taxon>Eukaryota</taxon>
        <taxon>Metazoa</taxon>
        <taxon>Ecdysozoa</taxon>
        <taxon>Arthropoda</taxon>
        <taxon>Crustacea</taxon>
        <taxon>Multicrustacea</taxon>
        <taxon>Malacostraca</taxon>
        <taxon>Eumalacostraca</taxon>
        <taxon>Eucarida</taxon>
        <taxon>Decapoda</taxon>
        <taxon>Pleocyemata</taxon>
        <taxon>Brachyura</taxon>
        <taxon>Eubrachyura</taxon>
        <taxon>Portunoidea</taxon>
        <taxon>Portunidae</taxon>
        <taxon>Portuninae</taxon>
        <taxon>Scylla</taxon>
    </lineage>
</organism>
<dbReference type="GO" id="GO:0005524">
    <property type="term" value="F:ATP binding"/>
    <property type="evidence" value="ECO:0007669"/>
    <property type="project" value="UniProtKB-KW"/>
</dbReference>